<reference evidence="2" key="1">
    <citation type="submission" date="2021-06" db="EMBL/GenBank/DDBJ databases">
        <authorList>
            <person name="Kallberg Y."/>
            <person name="Tangrot J."/>
            <person name="Rosling A."/>
        </authorList>
    </citation>
    <scope>NUCLEOTIDE SEQUENCE</scope>
    <source>
        <strain evidence="2">IN212</strain>
    </source>
</reference>
<proteinExistence type="predicted"/>
<protein>
    <submittedName>
        <fullName evidence="2">7838_t:CDS:1</fullName>
    </submittedName>
</protein>
<evidence type="ECO:0000313" key="3">
    <source>
        <dbReference type="Proteomes" id="UP000789396"/>
    </source>
</evidence>
<dbReference type="OrthoDB" id="2419896at2759"/>
<evidence type="ECO:0000256" key="1">
    <source>
        <dbReference type="SAM" id="MobiDB-lite"/>
    </source>
</evidence>
<name>A0A9N8WNQ0_9GLOM</name>
<sequence length="99" mass="11882">MSPIPDLLEQYIIKTKEKINKSNHKVYYKAYINILGENERKQKFFPNKTDKIVTHLKKCVHFIQQTTPEERKKVFDLSNNEQIKQPNKNKKKSILSYMK</sequence>
<accession>A0A9N8WNQ0</accession>
<dbReference type="Proteomes" id="UP000789396">
    <property type="component" value="Unassembled WGS sequence"/>
</dbReference>
<organism evidence="2 3">
    <name type="scientific">Racocetra fulgida</name>
    <dbReference type="NCBI Taxonomy" id="60492"/>
    <lineage>
        <taxon>Eukaryota</taxon>
        <taxon>Fungi</taxon>
        <taxon>Fungi incertae sedis</taxon>
        <taxon>Mucoromycota</taxon>
        <taxon>Glomeromycotina</taxon>
        <taxon>Glomeromycetes</taxon>
        <taxon>Diversisporales</taxon>
        <taxon>Gigasporaceae</taxon>
        <taxon>Racocetra</taxon>
    </lineage>
</organism>
<feature type="compositionally biased region" description="Polar residues" evidence="1">
    <location>
        <begin position="77"/>
        <end position="86"/>
    </location>
</feature>
<dbReference type="EMBL" id="CAJVPZ010001362">
    <property type="protein sequence ID" value="CAG8490730.1"/>
    <property type="molecule type" value="Genomic_DNA"/>
</dbReference>
<dbReference type="AlphaFoldDB" id="A0A9N8WNQ0"/>
<feature type="region of interest" description="Disordered" evidence="1">
    <location>
        <begin position="77"/>
        <end position="99"/>
    </location>
</feature>
<gene>
    <name evidence="2" type="ORF">RFULGI_LOCUS1973</name>
</gene>
<comment type="caution">
    <text evidence="2">The sequence shown here is derived from an EMBL/GenBank/DDBJ whole genome shotgun (WGS) entry which is preliminary data.</text>
</comment>
<evidence type="ECO:0000313" key="2">
    <source>
        <dbReference type="EMBL" id="CAG8490730.1"/>
    </source>
</evidence>
<keyword evidence="3" id="KW-1185">Reference proteome</keyword>